<gene>
    <name evidence="1" type="ORF">QE152_g21975</name>
</gene>
<evidence type="ECO:0008006" key="3">
    <source>
        <dbReference type="Google" id="ProtNLM"/>
    </source>
</evidence>
<dbReference type="EMBL" id="JASPKY010000209">
    <property type="protein sequence ID" value="KAK9720559.1"/>
    <property type="molecule type" value="Genomic_DNA"/>
</dbReference>
<keyword evidence="2" id="KW-1185">Reference proteome</keyword>
<dbReference type="GO" id="GO:0003676">
    <property type="term" value="F:nucleic acid binding"/>
    <property type="evidence" value="ECO:0007669"/>
    <property type="project" value="InterPro"/>
</dbReference>
<name>A0AAW1KM91_POPJA</name>
<accession>A0AAW1KM91</accession>
<dbReference type="Proteomes" id="UP001458880">
    <property type="component" value="Unassembled WGS sequence"/>
</dbReference>
<dbReference type="InterPro" id="IPR036875">
    <property type="entry name" value="Znf_CCHC_sf"/>
</dbReference>
<proteinExistence type="predicted"/>
<reference evidence="1 2" key="1">
    <citation type="journal article" date="2024" name="BMC Genomics">
        <title>De novo assembly and annotation of Popillia japonica's genome with initial clues to its potential as an invasive pest.</title>
        <authorList>
            <person name="Cucini C."/>
            <person name="Boschi S."/>
            <person name="Funari R."/>
            <person name="Cardaioli E."/>
            <person name="Iannotti N."/>
            <person name="Marturano G."/>
            <person name="Paoli F."/>
            <person name="Bruttini M."/>
            <person name="Carapelli A."/>
            <person name="Frati F."/>
            <person name="Nardi F."/>
        </authorList>
    </citation>
    <scope>NUCLEOTIDE SEQUENCE [LARGE SCALE GENOMIC DNA]</scope>
    <source>
        <strain evidence="1">DMR45628</strain>
    </source>
</reference>
<dbReference type="SUPFAM" id="SSF57756">
    <property type="entry name" value="Retrovirus zinc finger-like domains"/>
    <property type="match status" value="1"/>
</dbReference>
<dbReference type="GO" id="GO:0008270">
    <property type="term" value="F:zinc ion binding"/>
    <property type="evidence" value="ECO:0007669"/>
    <property type="project" value="InterPro"/>
</dbReference>
<protein>
    <recommendedName>
        <fullName evidence="3">CCHC-type domain-containing protein</fullName>
    </recommendedName>
</protein>
<comment type="caution">
    <text evidence="1">The sequence shown here is derived from an EMBL/GenBank/DDBJ whole genome shotgun (WGS) entry which is preliminary data.</text>
</comment>
<sequence>MNLMLECLTKGENINTSRLYSNVTKKNSEVLVVKPKHDKQSEITKKDVKTKINPGKLAVGVETVTNISSGGIGINCSNNESKEKIKDTVRKELGNKYEIIEPKLKNPKIIAVGIESEIIDQEDNEILDSIIKQNALREIDDSIADQIKIIRKYKPKAKRDHGNIVIEVDIIRCFKCMGFNHFAKDCRNDIACGKCINFEETLNMKLDYVWTVEFELNNGNEKYLINVSYHPPQLS</sequence>
<evidence type="ECO:0000313" key="1">
    <source>
        <dbReference type="EMBL" id="KAK9720559.1"/>
    </source>
</evidence>
<organism evidence="1 2">
    <name type="scientific">Popillia japonica</name>
    <name type="common">Japanese beetle</name>
    <dbReference type="NCBI Taxonomy" id="7064"/>
    <lineage>
        <taxon>Eukaryota</taxon>
        <taxon>Metazoa</taxon>
        <taxon>Ecdysozoa</taxon>
        <taxon>Arthropoda</taxon>
        <taxon>Hexapoda</taxon>
        <taxon>Insecta</taxon>
        <taxon>Pterygota</taxon>
        <taxon>Neoptera</taxon>
        <taxon>Endopterygota</taxon>
        <taxon>Coleoptera</taxon>
        <taxon>Polyphaga</taxon>
        <taxon>Scarabaeiformia</taxon>
        <taxon>Scarabaeidae</taxon>
        <taxon>Rutelinae</taxon>
        <taxon>Popillia</taxon>
    </lineage>
</organism>
<evidence type="ECO:0000313" key="2">
    <source>
        <dbReference type="Proteomes" id="UP001458880"/>
    </source>
</evidence>
<dbReference type="AlphaFoldDB" id="A0AAW1KM91"/>